<accession>A0A942YGP1</accession>
<name>A0A942YGP1_9BACI</name>
<gene>
    <name evidence="4" type="ORF">KHA97_05720</name>
</gene>
<dbReference type="RefSeq" id="WP_213123741.1">
    <property type="nucleotide sequence ID" value="NZ_JAGYPG010000001.1"/>
</dbReference>
<proteinExistence type="inferred from homology"/>
<protein>
    <submittedName>
        <fullName evidence="4">Toxic anion resistance protein</fullName>
    </submittedName>
</protein>
<evidence type="ECO:0000256" key="3">
    <source>
        <dbReference type="SAM" id="Coils"/>
    </source>
</evidence>
<keyword evidence="3" id="KW-0175">Coiled coil</keyword>
<dbReference type="Proteomes" id="UP000681414">
    <property type="component" value="Unassembled WGS sequence"/>
</dbReference>
<organism evidence="4 5">
    <name type="scientific">Lederbergia citri</name>
    <dbReference type="NCBI Taxonomy" id="2833580"/>
    <lineage>
        <taxon>Bacteria</taxon>
        <taxon>Bacillati</taxon>
        <taxon>Bacillota</taxon>
        <taxon>Bacilli</taxon>
        <taxon>Bacillales</taxon>
        <taxon>Bacillaceae</taxon>
        <taxon>Lederbergia</taxon>
    </lineage>
</organism>
<dbReference type="EMBL" id="JAGYPG010000001">
    <property type="protein sequence ID" value="MBS4194570.1"/>
    <property type="molecule type" value="Genomic_DNA"/>
</dbReference>
<dbReference type="Pfam" id="PF05816">
    <property type="entry name" value="TelA"/>
    <property type="match status" value="1"/>
</dbReference>
<dbReference type="PIRSF" id="PIRSF026508">
    <property type="entry name" value="TelA"/>
    <property type="match status" value="1"/>
</dbReference>
<sequence>MSEQNKNTETVLKTDFSSLDDLLANPFGEQEIVPIKQEQVQEEVKPVRLVDSLPEENRKRALELAKQIDPANHQAVIAYGTHAQSQLLNFSSSMLDHVQSKDIGPIGDILNDLMNKLRDVNPDELSPEKKNFFSKMFGKISNSIQEVMSKYQKTGAQIDRITVKLNQSKQTLIDDLKMLEQLYEKNKEYFHALNIYIAAGELKIEELTTKTIPELKQKAEASGDQMTYQEVNDMIQFADRLDKRLYDLKLSRQITIQSAPQIRMIQNTNQALAEKIQTSIMTAIPLWKNQIAIALTLIRQRQAVEAQKQVSKTTNDLLLKNAEMLKTNTIETARENERGLVDIETLKKTQSNLITTLEETIKIQQEGRAKRAQAEQELVSMENELKEKLLRLT</sequence>
<feature type="coiled-coil region" evidence="3">
    <location>
        <begin position="364"/>
        <end position="391"/>
    </location>
</feature>
<evidence type="ECO:0000256" key="2">
    <source>
        <dbReference type="PIRNR" id="PIRNR026508"/>
    </source>
</evidence>
<comment type="caution">
    <text evidence="4">The sequence shown here is derived from an EMBL/GenBank/DDBJ whole genome shotgun (WGS) entry which is preliminary data.</text>
</comment>
<comment type="similarity">
    <text evidence="1 2">Belongs to the TelA family.</text>
</comment>
<keyword evidence="5" id="KW-1185">Reference proteome</keyword>
<dbReference type="AlphaFoldDB" id="A0A942YGP1"/>
<reference evidence="4 5" key="1">
    <citation type="submission" date="2021-05" db="EMBL/GenBank/DDBJ databases">
        <title>Novel Bacillus species.</title>
        <authorList>
            <person name="Liu G."/>
        </authorList>
    </citation>
    <scope>NUCLEOTIDE SEQUENCE [LARGE SCALE GENOMIC DNA]</scope>
    <source>
        <strain evidence="5">FJAT-49780</strain>
    </source>
</reference>
<dbReference type="PANTHER" id="PTHR38432:SF1">
    <property type="entry name" value="TELA-LIKE PROTEIN SAOUHSC_01408"/>
    <property type="match status" value="1"/>
</dbReference>
<evidence type="ECO:0000256" key="1">
    <source>
        <dbReference type="ARBA" id="ARBA00005541"/>
    </source>
</evidence>
<dbReference type="InterPro" id="IPR008863">
    <property type="entry name" value="Toxic_anion-R_TelA"/>
</dbReference>
<evidence type="ECO:0000313" key="4">
    <source>
        <dbReference type="EMBL" id="MBS4194570.1"/>
    </source>
</evidence>
<dbReference type="PANTHER" id="PTHR38432">
    <property type="entry name" value="TELA-LIKE PROTEIN SAOUHSC_01408"/>
    <property type="match status" value="1"/>
</dbReference>
<evidence type="ECO:0000313" key="5">
    <source>
        <dbReference type="Proteomes" id="UP000681414"/>
    </source>
</evidence>